<evidence type="ECO:0000259" key="8">
    <source>
        <dbReference type="Pfam" id="PF14748"/>
    </source>
</evidence>
<evidence type="ECO:0000256" key="1">
    <source>
        <dbReference type="ARBA" id="ARBA00005525"/>
    </source>
</evidence>
<evidence type="ECO:0000256" key="5">
    <source>
        <dbReference type="NCBIfam" id="TIGR00112"/>
    </source>
</evidence>
<name>A0A7X3S5N1_9HYPH</name>
<comment type="catalytic activity">
    <reaction evidence="4">
        <text>L-proline + NAD(+) = (S)-1-pyrroline-5-carboxylate + NADH + 2 H(+)</text>
        <dbReference type="Rhea" id="RHEA:14105"/>
        <dbReference type="ChEBI" id="CHEBI:15378"/>
        <dbReference type="ChEBI" id="CHEBI:17388"/>
        <dbReference type="ChEBI" id="CHEBI:57540"/>
        <dbReference type="ChEBI" id="CHEBI:57945"/>
        <dbReference type="ChEBI" id="CHEBI:60039"/>
        <dbReference type="EC" id="1.5.1.2"/>
    </reaction>
</comment>
<dbReference type="EC" id="1.5.1.2" evidence="4 5"/>
<evidence type="ECO:0000256" key="6">
    <source>
        <dbReference type="PIRSR" id="PIRSR000193-1"/>
    </source>
</evidence>
<comment type="similarity">
    <text evidence="1 4">Belongs to the pyrroline-5-carboxylate reductase family.</text>
</comment>
<keyword evidence="4" id="KW-0028">Amino-acid biosynthesis</keyword>
<proteinExistence type="inferred from homology"/>
<evidence type="ECO:0000256" key="4">
    <source>
        <dbReference type="HAMAP-Rule" id="MF_01925"/>
    </source>
</evidence>
<comment type="caution">
    <text evidence="9">The sequence shown here is derived from an EMBL/GenBank/DDBJ whole genome shotgun (WGS) entry which is preliminary data.</text>
</comment>
<dbReference type="InterPro" id="IPR036291">
    <property type="entry name" value="NAD(P)-bd_dom_sf"/>
</dbReference>
<reference evidence="9 10" key="1">
    <citation type="submission" date="2019-12" db="EMBL/GenBank/DDBJ databases">
        <authorList>
            <person name="Li M."/>
        </authorList>
    </citation>
    <scope>NUCLEOTIDE SEQUENCE [LARGE SCALE GENOMIC DNA]</scope>
    <source>
        <strain evidence="9 10">GBMRC 2046</strain>
    </source>
</reference>
<dbReference type="PANTHER" id="PTHR11645">
    <property type="entry name" value="PYRROLINE-5-CARBOXYLATE REDUCTASE"/>
    <property type="match status" value="1"/>
</dbReference>
<evidence type="ECO:0000313" key="9">
    <source>
        <dbReference type="EMBL" id="MXN63359.1"/>
    </source>
</evidence>
<comment type="subcellular location">
    <subcellularLocation>
        <location evidence="4">Cytoplasm</location>
    </subcellularLocation>
</comment>
<comment type="function">
    <text evidence="4">Catalyzes the reduction of 1-pyrroline-5-carboxylate (PCA) to L-proline.</text>
</comment>
<dbReference type="PANTHER" id="PTHR11645:SF0">
    <property type="entry name" value="PYRROLINE-5-CARBOXYLATE REDUCTASE 3"/>
    <property type="match status" value="1"/>
</dbReference>
<dbReference type="GO" id="GO:0005737">
    <property type="term" value="C:cytoplasm"/>
    <property type="evidence" value="ECO:0007669"/>
    <property type="project" value="UniProtKB-SubCell"/>
</dbReference>
<dbReference type="NCBIfam" id="TIGR00112">
    <property type="entry name" value="proC"/>
    <property type="match status" value="1"/>
</dbReference>
<gene>
    <name evidence="4" type="primary">proC</name>
    <name evidence="9" type="ORF">GR183_00450</name>
</gene>
<dbReference type="GO" id="GO:0055129">
    <property type="term" value="P:L-proline biosynthetic process"/>
    <property type="evidence" value="ECO:0007669"/>
    <property type="project" value="UniProtKB-UniRule"/>
</dbReference>
<accession>A0A7X3S5N1</accession>
<dbReference type="RefSeq" id="WP_160773621.1">
    <property type="nucleotide sequence ID" value="NZ_WUMV01000001.1"/>
</dbReference>
<dbReference type="SUPFAM" id="SSF51735">
    <property type="entry name" value="NAD(P)-binding Rossmann-fold domains"/>
    <property type="match status" value="1"/>
</dbReference>
<dbReference type="PIRSF" id="PIRSF000193">
    <property type="entry name" value="Pyrrol-5-carb_rd"/>
    <property type="match status" value="1"/>
</dbReference>
<dbReference type="HAMAP" id="MF_01925">
    <property type="entry name" value="P5C_reductase"/>
    <property type="match status" value="1"/>
</dbReference>
<comment type="pathway">
    <text evidence="4">Amino-acid biosynthesis; L-proline biosynthesis; L-proline from L-glutamate 5-semialdehyde: step 1/1.</text>
</comment>
<dbReference type="Gene3D" id="1.10.3730.10">
    <property type="entry name" value="ProC C-terminal domain-like"/>
    <property type="match status" value="1"/>
</dbReference>
<dbReference type="Gene3D" id="3.40.50.720">
    <property type="entry name" value="NAD(P)-binding Rossmann-like Domain"/>
    <property type="match status" value="1"/>
</dbReference>
<protein>
    <recommendedName>
        <fullName evidence="4 5">Pyrroline-5-carboxylate reductase</fullName>
        <shortName evidence="4">P5C reductase</shortName>
        <shortName evidence="4">P5CR</shortName>
        <ecNumber evidence="4 5">1.5.1.2</ecNumber>
    </recommendedName>
    <alternativeName>
        <fullName evidence="4">PCA reductase</fullName>
    </alternativeName>
</protein>
<feature type="binding site" evidence="6">
    <location>
        <begin position="73"/>
        <end position="76"/>
    </location>
    <ligand>
        <name>NADP(+)</name>
        <dbReference type="ChEBI" id="CHEBI:58349"/>
    </ligand>
</feature>
<dbReference type="InterPro" id="IPR029036">
    <property type="entry name" value="P5CR_dimer"/>
</dbReference>
<dbReference type="Pfam" id="PF14748">
    <property type="entry name" value="P5CR_dimer"/>
    <property type="match status" value="1"/>
</dbReference>
<dbReference type="AlphaFoldDB" id="A0A7X3S5N1"/>
<keyword evidence="3 4" id="KW-0560">Oxidoreductase</keyword>
<feature type="domain" description="Pyrroline-5-carboxylate reductase dimerisation" evidence="8">
    <location>
        <begin position="165"/>
        <end position="270"/>
    </location>
</feature>
<keyword evidence="2 4" id="KW-0521">NADP</keyword>
<evidence type="ECO:0000256" key="3">
    <source>
        <dbReference type="ARBA" id="ARBA00023002"/>
    </source>
</evidence>
<evidence type="ECO:0000259" key="7">
    <source>
        <dbReference type="Pfam" id="PF03807"/>
    </source>
</evidence>
<dbReference type="InterPro" id="IPR028939">
    <property type="entry name" value="P5C_Rdtase_cat_N"/>
</dbReference>
<dbReference type="SUPFAM" id="SSF48179">
    <property type="entry name" value="6-phosphogluconate dehydrogenase C-terminal domain-like"/>
    <property type="match status" value="1"/>
</dbReference>
<dbReference type="GO" id="GO:0004735">
    <property type="term" value="F:pyrroline-5-carboxylate reductase activity"/>
    <property type="evidence" value="ECO:0007669"/>
    <property type="project" value="UniProtKB-UniRule"/>
</dbReference>
<keyword evidence="4" id="KW-0963">Cytoplasm</keyword>
<feature type="domain" description="Pyrroline-5-carboxylate reductase catalytic N-terminal" evidence="7">
    <location>
        <begin position="9"/>
        <end position="102"/>
    </location>
</feature>
<dbReference type="Proteomes" id="UP000433101">
    <property type="component" value="Unassembled WGS sequence"/>
</dbReference>
<keyword evidence="10" id="KW-1185">Reference proteome</keyword>
<evidence type="ECO:0000313" key="10">
    <source>
        <dbReference type="Proteomes" id="UP000433101"/>
    </source>
</evidence>
<dbReference type="EMBL" id="WUMV01000001">
    <property type="protein sequence ID" value="MXN63359.1"/>
    <property type="molecule type" value="Genomic_DNA"/>
</dbReference>
<dbReference type="UniPathway" id="UPA00098">
    <property type="reaction ID" value="UER00361"/>
</dbReference>
<evidence type="ECO:0000256" key="2">
    <source>
        <dbReference type="ARBA" id="ARBA00022857"/>
    </source>
</evidence>
<sequence length="272" mass="28117">MTYSPHRPLALVGAGKMGGAMLAGWIEKGVNPKSVFVVDPSPAPEIADLMSREGIAGGEAMPTDMRPAILMLAVKPQMMDAILPNLVPNTAADTLVLSVAAGTTIERFSSAFGDVPIVRVMPNTPAQVGRGMNVACANARVSEDQKGDVTNLLSAIGKVAWIDDEAQMDAVTAVSGSGPAYVFYLTEALAQAGVHAGLPEDLAKTIARQTVVGAGELMHQSDLEASTLRENVTSPNGTTAAALAVLMADDGLQPLMDRAVEAAAKRSKELAG</sequence>
<comment type="catalytic activity">
    <reaction evidence="4">
        <text>L-proline + NADP(+) = (S)-1-pyrroline-5-carboxylate + NADPH + 2 H(+)</text>
        <dbReference type="Rhea" id="RHEA:14109"/>
        <dbReference type="ChEBI" id="CHEBI:15378"/>
        <dbReference type="ChEBI" id="CHEBI:17388"/>
        <dbReference type="ChEBI" id="CHEBI:57783"/>
        <dbReference type="ChEBI" id="CHEBI:58349"/>
        <dbReference type="ChEBI" id="CHEBI:60039"/>
        <dbReference type="EC" id="1.5.1.2"/>
    </reaction>
</comment>
<dbReference type="Pfam" id="PF03807">
    <property type="entry name" value="F420_oxidored"/>
    <property type="match status" value="1"/>
</dbReference>
<organism evidence="9 10">
    <name type="scientific">Stappia sediminis</name>
    <dbReference type="NCBI Taxonomy" id="2692190"/>
    <lineage>
        <taxon>Bacteria</taxon>
        <taxon>Pseudomonadati</taxon>
        <taxon>Pseudomonadota</taxon>
        <taxon>Alphaproteobacteria</taxon>
        <taxon>Hyphomicrobiales</taxon>
        <taxon>Stappiaceae</taxon>
        <taxon>Stappia</taxon>
    </lineage>
</organism>
<dbReference type="InterPro" id="IPR008927">
    <property type="entry name" value="6-PGluconate_DH-like_C_sf"/>
</dbReference>
<dbReference type="FunFam" id="1.10.3730.10:FF:000001">
    <property type="entry name" value="Pyrroline-5-carboxylate reductase"/>
    <property type="match status" value="1"/>
</dbReference>
<keyword evidence="4" id="KW-0641">Proline biosynthesis</keyword>
<dbReference type="InterPro" id="IPR000304">
    <property type="entry name" value="Pyrroline-COOH_reductase"/>
</dbReference>